<dbReference type="HOGENOM" id="CLU_2328562_0_0_5"/>
<sequence>MGHYFLSDCTGLTSLDTQGLTNVTSIGAGFLGGSALFSQAEVLKKRICNVYGLSKNARVFLKENIEVRTYIRLLTKVYPSSPDGISDHFLPLSEPWFL</sequence>
<gene>
    <name evidence="1" type="ORF">ID47_05020</name>
</gene>
<organism evidence="1 2">
    <name type="scientific">Candidatus Odyssella acanthamoebae</name>
    <dbReference type="NCBI Taxonomy" id="91604"/>
    <lineage>
        <taxon>Bacteria</taxon>
        <taxon>Pseudomonadati</taxon>
        <taxon>Pseudomonadota</taxon>
        <taxon>Alphaproteobacteria</taxon>
        <taxon>Holosporales</taxon>
        <taxon>Candidatus Paracaedibacteraceae</taxon>
        <taxon>Candidatus Odyssella</taxon>
    </lineage>
</organism>
<keyword evidence="2" id="KW-1185">Reference proteome</keyword>
<dbReference type="EMBL" id="CP008941">
    <property type="protein sequence ID" value="AIK96242.1"/>
    <property type="molecule type" value="Genomic_DNA"/>
</dbReference>
<accession>A0A077ASR5</accession>
<evidence type="ECO:0000313" key="2">
    <source>
        <dbReference type="Proteomes" id="UP000028926"/>
    </source>
</evidence>
<name>A0A077ASR5_9PROT</name>
<dbReference type="RefSeq" id="WP_038464455.1">
    <property type="nucleotide sequence ID" value="NZ_CP008941.1"/>
</dbReference>
<dbReference type="Proteomes" id="UP000028926">
    <property type="component" value="Chromosome"/>
</dbReference>
<evidence type="ECO:0000313" key="1">
    <source>
        <dbReference type="EMBL" id="AIK96242.1"/>
    </source>
</evidence>
<protein>
    <submittedName>
        <fullName evidence="1">Uncharacterized protein</fullName>
    </submittedName>
</protein>
<dbReference type="AlphaFoldDB" id="A0A077ASR5"/>
<proteinExistence type="predicted"/>
<reference evidence="1 2" key="1">
    <citation type="submission" date="2014-07" db="EMBL/GenBank/DDBJ databases">
        <title>Comparative genomic insights into amoeba endosymbionts belonging to the families of Holosporaceae and Candidatus Midichloriaceae within Rickettsiales.</title>
        <authorList>
            <person name="Wang Z."/>
            <person name="Wu M."/>
        </authorList>
    </citation>
    <scope>NUCLEOTIDE SEQUENCE [LARGE SCALE GENOMIC DNA]</scope>
    <source>
        <strain evidence="1">PRA3</strain>
    </source>
</reference>
<dbReference type="KEGG" id="paca:ID47_05020"/>